<dbReference type="PRINTS" id="PR00701">
    <property type="entry name" value="60KDINNERMP"/>
</dbReference>
<dbReference type="STRING" id="643648.Slip_2382"/>
<evidence type="ECO:0000256" key="11">
    <source>
        <dbReference type="SAM" id="Phobius"/>
    </source>
</evidence>
<dbReference type="InterPro" id="IPR047196">
    <property type="entry name" value="YidC_ALB_C"/>
</dbReference>
<evidence type="ECO:0000256" key="3">
    <source>
        <dbReference type="ARBA" id="ARBA00022475"/>
    </source>
</evidence>
<dbReference type="InterPro" id="IPR001708">
    <property type="entry name" value="YidC/ALB3/OXA1/COX18"/>
</dbReference>
<evidence type="ECO:0000256" key="5">
    <source>
        <dbReference type="ARBA" id="ARBA00022927"/>
    </source>
</evidence>
<dbReference type="InterPro" id="IPR028055">
    <property type="entry name" value="YidC/Oxa/ALB_C"/>
</dbReference>
<comment type="subcellular location">
    <subcellularLocation>
        <location evidence="1">Cell membrane</location>
        <topology evidence="1">Multi-pass membrane protein</topology>
    </subcellularLocation>
    <subcellularLocation>
        <location evidence="9">Membrane</location>
        <topology evidence="9">Multi-pass membrane protein</topology>
    </subcellularLocation>
</comment>
<reference evidence="14" key="1">
    <citation type="journal article" date="2010" name="Stand. Genomic Sci.">
        <title>Complete genome sequence of Syntrophothermus lipocalidus type strain (TGB-C1T).</title>
        <authorList>
            <consortium name="US DOE Joint Genome Institute (JGI-PGF)"/>
            <person name="Djao O."/>
            <person name="Zhang X."/>
            <person name="Lucas S."/>
            <person name="Lapidus A."/>
            <person name="Glavina Del Rio T."/>
            <person name="Nolan M."/>
            <person name="Tice H."/>
            <person name="Cheng J."/>
            <person name="Han C."/>
            <person name="Tapia R."/>
            <person name="Goodwin L."/>
            <person name="Pitluck S."/>
            <person name="Liolios K."/>
            <person name="Ivanova N."/>
            <person name="Mavromatis K."/>
            <person name="Mikhailova N."/>
            <person name="Ovchinnikova G."/>
            <person name="Pati A."/>
            <person name="Brambilla E."/>
            <person name="Chen A."/>
            <person name="Palaniappan K."/>
            <person name="Land M."/>
            <person name="Hauser L."/>
            <person name="Chang Y."/>
            <person name="Jeffries C."/>
            <person name="Rohde M."/>
            <person name="Sikorski J."/>
            <person name="Spring S."/>
            <person name="Goker M."/>
            <person name="Detter J."/>
            <person name="Woyke T."/>
            <person name="Bristow J."/>
            <person name="Eisen J."/>
            <person name="Markowitz V."/>
            <person name="Hugenholtz P."/>
            <person name="Kyrpides N."/>
            <person name="Klenk H."/>
        </authorList>
    </citation>
    <scope>NUCLEOTIDE SEQUENCE [LARGE SCALE GENOMIC DNA]</scope>
    <source>
        <strain evidence="14">DSM 12680 / TGB-C1</strain>
    </source>
</reference>
<dbReference type="KEGG" id="slp:Slip_2382"/>
<protein>
    <submittedName>
        <fullName evidence="13">Membrane protein insertase, YidC/Oxa1 family</fullName>
    </submittedName>
</protein>
<evidence type="ECO:0000256" key="2">
    <source>
        <dbReference type="ARBA" id="ARBA00022448"/>
    </source>
</evidence>
<feature type="transmembrane region" description="Helical" evidence="11">
    <location>
        <begin position="28"/>
        <end position="47"/>
    </location>
</feature>
<keyword evidence="14" id="KW-1185">Reference proteome</keyword>
<comment type="similarity">
    <text evidence="9">Belongs to the OXA1/ALB3/YidC family.</text>
</comment>
<keyword evidence="4 9" id="KW-0812">Transmembrane</keyword>
<keyword evidence="3" id="KW-1003">Cell membrane</keyword>
<dbReference type="EMBL" id="CP002048">
    <property type="protein sequence ID" value="ADI03118.1"/>
    <property type="molecule type" value="Genomic_DNA"/>
</dbReference>
<dbReference type="HOGENOM" id="CLU_036138_4_1_9"/>
<evidence type="ECO:0000256" key="7">
    <source>
        <dbReference type="ARBA" id="ARBA00023136"/>
    </source>
</evidence>
<feature type="region of interest" description="Disordered" evidence="10">
    <location>
        <begin position="209"/>
        <end position="259"/>
    </location>
</feature>
<evidence type="ECO:0000256" key="10">
    <source>
        <dbReference type="SAM" id="MobiDB-lite"/>
    </source>
</evidence>
<keyword evidence="6 11" id="KW-1133">Transmembrane helix</keyword>
<feature type="transmembrane region" description="Helical" evidence="11">
    <location>
        <begin position="170"/>
        <end position="193"/>
    </location>
</feature>
<name>D7CKD4_SYNLT</name>
<evidence type="ECO:0000313" key="13">
    <source>
        <dbReference type="EMBL" id="ADI03118.1"/>
    </source>
</evidence>
<keyword evidence="7 11" id="KW-0472">Membrane</keyword>
<dbReference type="eggNOG" id="COG0706">
    <property type="taxonomic scope" value="Bacteria"/>
</dbReference>
<proteinExistence type="inferred from homology"/>
<dbReference type="GO" id="GO:0051205">
    <property type="term" value="P:protein insertion into membrane"/>
    <property type="evidence" value="ECO:0007669"/>
    <property type="project" value="TreeGrafter"/>
</dbReference>
<dbReference type="Proteomes" id="UP000000378">
    <property type="component" value="Chromosome"/>
</dbReference>
<keyword evidence="8" id="KW-0143">Chaperone</keyword>
<dbReference type="RefSeq" id="WP_013176520.1">
    <property type="nucleotide sequence ID" value="NC_014220.1"/>
</dbReference>
<reference evidence="13 14" key="2">
    <citation type="journal article" date="2010" name="Stand. Genomic Sci.">
        <title>Complete genome sequence of Syntrophothermus lipocalidus type strain (TGB-C1).</title>
        <authorList>
            <person name="Djao O.D."/>
            <person name="Zhang X."/>
            <person name="Lucas S."/>
            <person name="Lapidus A."/>
            <person name="Del Rio T.G."/>
            <person name="Nolan M."/>
            <person name="Tice H."/>
            <person name="Cheng J.F."/>
            <person name="Han C."/>
            <person name="Tapia R."/>
            <person name="Goodwin L."/>
            <person name="Pitluck S."/>
            <person name="Liolios K."/>
            <person name="Ivanova N."/>
            <person name="Mavromatis K."/>
            <person name="Mikhailova N."/>
            <person name="Ovchinnikova G."/>
            <person name="Pati A."/>
            <person name="Brambilla E."/>
            <person name="Chen A."/>
            <person name="Palaniappan K."/>
            <person name="Land M."/>
            <person name="Hauser L."/>
            <person name="Chang Y.J."/>
            <person name="Jeffries C.D."/>
            <person name="Rohde M."/>
            <person name="Sikorski J."/>
            <person name="Spring S."/>
            <person name="Goker M."/>
            <person name="Detter J.C."/>
            <person name="Woyke T."/>
            <person name="Bristow J."/>
            <person name="Eisen J.A."/>
            <person name="Markowitz V."/>
            <person name="Hugenholtz P."/>
            <person name="Kyrpides N.C."/>
            <person name="Klenk H.P."/>
        </authorList>
    </citation>
    <scope>NUCLEOTIDE SEQUENCE [LARGE SCALE GENOMIC DNA]</scope>
    <source>
        <strain evidence="14">DSM 12680 / TGB-C1</strain>
    </source>
</reference>
<dbReference type="PRINTS" id="PR01900">
    <property type="entry name" value="YIDCPROTEIN"/>
</dbReference>
<keyword evidence="2" id="KW-0813">Transport</keyword>
<organism evidence="13 14">
    <name type="scientific">Syntrophothermus lipocalidus (strain DSM 12680 / TGB-C1)</name>
    <dbReference type="NCBI Taxonomy" id="643648"/>
    <lineage>
        <taxon>Bacteria</taxon>
        <taxon>Bacillati</taxon>
        <taxon>Bacillota</taxon>
        <taxon>Clostridia</taxon>
        <taxon>Eubacteriales</taxon>
        <taxon>Syntrophomonadaceae</taxon>
        <taxon>Syntrophothermus</taxon>
    </lineage>
</organism>
<evidence type="ECO:0000256" key="4">
    <source>
        <dbReference type="ARBA" id="ARBA00022692"/>
    </source>
</evidence>
<dbReference type="GO" id="GO:0005886">
    <property type="term" value="C:plasma membrane"/>
    <property type="evidence" value="ECO:0007669"/>
    <property type="project" value="UniProtKB-SubCell"/>
</dbReference>
<accession>D7CKD4</accession>
<dbReference type="GO" id="GO:0015031">
    <property type="term" value="P:protein transport"/>
    <property type="evidence" value="ECO:0007669"/>
    <property type="project" value="UniProtKB-KW"/>
</dbReference>
<feature type="compositionally biased region" description="Basic and acidic residues" evidence="10">
    <location>
        <begin position="232"/>
        <end position="251"/>
    </location>
</feature>
<sequence length="259" mass="28951">MWSSIVQGFADLIQGFYHITVAIGLPNYGFAIILVTIAIKLLLYPLTHKQMKSMRKMQELQPRLKLLQERYKEDPQRMQKEVFDLYKEHGVSPLSGCLPLLIQLPILVAFYRALYQLKYTVPAHAAFLWVPTLSKPDPYYGFAILAGVTTYIQQKLSTLDPNDPSQKSMLYVMPVFIAWLAATLPAGLALYWVTFNVLSIAQQAWVNARSGGTKDSPDGRVERGKVVAAGGEGKKESVMSDEGGKDGDGERRKKGKKRG</sequence>
<feature type="compositionally biased region" description="Basic and acidic residues" evidence="10">
    <location>
        <begin position="215"/>
        <end position="225"/>
    </location>
</feature>
<evidence type="ECO:0000256" key="6">
    <source>
        <dbReference type="ARBA" id="ARBA00022989"/>
    </source>
</evidence>
<dbReference type="PANTHER" id="PTHR12428:SF65">
    <property type="entry name" value="CYTOCHROME C OXIDASE ASSEMBLY PROTEIN COX18, MITOCHONDRIAL"/>
    <property type="match status" value="1"/>
</dbReference>
<dbReference type="CDD" id="cd20070">
    <property type="entry name" value="5TM_YidC_Alb3"/>
    <property type="match status" value="1"/>
</dbReference>
<dbReference type="PANTHER" id="PTHR12428">
    <property type="entry name" value="OXA1"/>
    <property type="match status" value="1"/>
</dbReference>
<dbReference type="Pfam" id="PF02096">
    <property type="entry name" value="60KD_IMP"/>
    <property type="match status" value="1"/>
</dbReference>
<evidence type="ECO:0000256" key="9">
    <source>
        <dbReference type="RuleBase" id="RU003945"/>
    </source>
</evidence>
<dbReference type="NCBIfam" id="TIGR03592">
    <property type="entry name" value="yidC_oxa1_cterm"/>
    <property type="match status" value="1"/>
</dbReference>
<evidence type="ECO:0000259" key="12">
    <source>
        <dbReference type="Pfam" id="PF02096"/>
    </source>
</evidence>
<evidence type="ECO:0000256" key="8">
    <source>
        <dbReference type="ARBA" id="ARBA00023186"/>
    </source>
</evidence>
<keyword evidence="5" id="KW-0653">Protein transport</keyword>
<evidence type="ECO:0000313" key="14">
    <source>
        <dbReference type="Proteomes" id="UP000000378"/>
    </source>
</evidence>
<gene>
    <name evidence="13" type="ordered locus">Slip_2382</name>
</gene>
<feature type="domain" description="Membrane insertase YidC/Oxa/ALB C-terminal" evidence="12">
    <location>
        <begin position="28"/>
        <end position="207"/>
    </location>
</feature>
<evidence type="ECO:0000256" key="1">
    <source>
        <dbReference type="ARBA" id="ARBA00004651"/>
    </source>
</evidence>
<dbReference type="GO" id="GO:0032977">
    <property type="term" value="F:membrane insertase activity"/>
    <property type="evidence" value="ECO:0007669"/>
    <property type="project" value="InterPro"/>
</dbReference>
<dbReference type="AlphaFoldDB" id="D7CKD4"/>